<dbReference type="EMBL" id="JAUSUB010000019">
    <property type="protein sequence ID" value="MDQ0272059.1"/>
    <property type="molecule type" value="Genomic_DNA"/>
</dbReference>
<accession>A0ABU0AMF7</accession>
<reference evidence="1 2" key="1">
    <citation type="submission" date="2023-07" db="EMBL/GenBank/DDBJ databases">
        <title>Genomic Encyclopedia of Type Strains, Phase IV (KMG-IV): sequencing the most valuable type-strain genomes for metagenomic binning, comparative biology and taxonomic classification.</title>
        <authorList>
            <person name="Goeker M."/>
        </authorList>
    </citation>
    <scope>NUCLEOTIDE SEQUENCE [LARGE SCALE GENOMIC DNA]</scope>
    <source>
        <strain evidence="1 2">DSM 23494</strain>
    </source>
</reference>
<comment type="caution">
    <text evidence="1">The sequence shown here is derived from an EMBL/GenBank/DDBJ whole genome shotgun (WGS) entry which is preliminary data.</text>
</comment>
<keyword evidence="2" id="KW-1185">Reference proteome</keyword>
<evidence type="ECO:0000313" key="2">
    <source>
        <dbReference type="Proteomes" id="UP001238088"/>
    </source>
</evidence>
<proteinExistence type="predicted"/>
<sequence length="29" mass="3398">MMPQLDGWYPNQAMASEWKGKINEMVQVD</sequence>
<name>A0ABU0AMF7_9BACI</name>
<gene>
    <name evidence="1" type="ORF">J2S17_003951</name>
</gene>
<organism evidence="1 2">
    <name type="scientific">Cytobacillus purgationiresistens</name>
    <dbReference type="NCBI Taxonomy" id="863449"/>
    <lineage>
        <taxon>Bacteria</taxon>
        <taxon>Bacillati</taxon>
        <taxon>Bacillota</taxon>
        <taxon>Bacilli</taxon>
        <taxon>Bacillales</taxon>
        <taxon>Bacillaceae</taxon>
        <taxon>Cytobacillus</taxon>
    </lineage>
</organism>
<dbReference type="Proteomes" id="UP001238088">
    <property type="component" value="Unassembled WGS sequence"/>
</dbReference>
<evidence type="ECO:0000313" key="1">
    <source>
        <dbReference type="EMBL" id="MDQ0272059.1"/>
    </source>
</evidence>
<protein>
    <submittedName>
        <fullName evidence="1">Uncharacterized protein</fullName>
    </submittedName>
</protein>